<feature type="region of interest" description="Disordered" evidence="5">
    <location>
        <begin position="610"/>
        <end position="669"/>
    </location>
</feature>
<feature type="region of interest" description="Disordered" evidence="5">
    <location>
        <begin position="425"/>
        <end position="553"/>
    </location>
</feature>
<evidence type="ECO:0000256" key="2">
    <source>
        <dbReference type="ARBA" id="ARBA00010979"/>
    </source>
</evidence>
<dbReference type="EMBL" id="JBHFEH010000032">
    <property type="protein sequence ID" value="KAL2051770.1"/>
    <property type="molecule type" value="Genomic_DNA"/>
</dbReference>
<feature type="compositionally biased region" description="Basic residues" evidence="5">
    <location>
        <begin position="103"/>
        <end position="112"/>
    </location>
</feature>
<evidence type="ECO:0000259" key="6">
    <source>
        <dbReference type="Pfam" id="PF09368"/>
    </source>
</evidence>
<evidence type="ECO:0000313" key="8">
    <source>
        <dbReference type="Proteomes" id="UP001590951"/>
    </source>
</evidence>
<feature type="compositionally biased region" description="Basic residues" evidence="5">
    <location>
        <begin position="611"/>
        <end position="627"/>
    </location>
</feature>
<feature type="region of interest" description="Disordered" evidence="5">
    <location>
        <begin position="347"/>
        <end position="409"/>
    </location>
</feature>
<feature type="compositionally biased region" description="Basic residues" evidence="5">
    <location>
        <begin position="377"/>
        <end position="387"/>
    </location>
</feature>
<feature type="domain" description="Sas10 C-terminal" evidence="6">
    <location>
        <begin position="595"/>
        <end position="669"/>
    </location>
</feature>
<feature type="compositionally biased region" description="Acidic residues" evidence="5">
    <location>
        <begin position="66"/>
        <end position="98"/>
    </location>
</feature>
<feature type="compositionally biased region" description="Basic and acidic residues" evidence="5">
    <location>
        <begin position="398"/>
        <end position="409"/>
    </location>
</feature>
<comment type="subcellular location">
    <subcellularLocation>
        <location evidence="1">Nucleus</location>
    </subcellularLocation>
</comment>
<evidence type="ECO:0000256" key="1">
    <source>
        <dbReference type="ARBA" id="ARBA00004123"/>
    </source>
</evidence>
<feature type="region of interest" description="Disordered" evidence="5">
    <location>
        <begin position="1"/>
        <end position="142"/>
    </location>
</feature>
<dbReference type="PANTHER" id="PTHR13237">
    <property type="entry name" value="SOMETHING ABOUT SILENCING PROTEIN 10-RELATED"/>
    <property type="match status" value="1"/>
</dbReference>
<name>A0ABR4B1J5_9LECA</name>
<dbReference type="Pfam" id="PF09368">
    <property type="entry name" value="Sas10"/>
    <property type="match status" value="1"/>
</dbReference>
<evidence type="ECO:0000313" key="7">
    <source>
        <dbReference type="EMBL" id="KAL2051770.1"/>
    </source>
</evidence>
<evidence type="ECO:0000256" key="4">
    <source>
        <dbReference type="ARBA" id="ARBA00023242"/>
    </source>
</evidence>
<feature type="compositionally biased region" description="Basic and acidic residues" evidence="5">
    <location>
        <begin position="349"/>
        <end position="359"/>
    </location>
</feature>
<feature type="compositionally biased region" description="Basic and acidic residues" evidence="5">
    <location>
        <begin position="480"/>
        <end position="523"/>
    </location>
</feature>
<dbReference type="Pfam" id="PF04000">
    <property type="entry name" value="Sas10_Utp3"/>
    <property type="match status" value="1"/>
</dbReference>
<comment type="caution">
    <text evidence="7">The sequence shown here is derived from an EMBL/GenBank/DDBJ whole genome shotgun (WGS) entry which is preliminary data.</text>
</comment>
<proteinExistence type="inferred from homology"/>
<keyword evidence="3" id="KW-0597">Phosphoprotein</keyword>
<feature type="compositionally biased region" description="Basic and acidic residues" evidence="5">
    <location>
        <begin position="657"/>
        <end position="669"/>
    </location>
</feature>
<protein>
    <recommendedName>
        <fullName evidence="6">Sas10 C-terminal domain-containing protein</fullName>
    </recommendedName>
</protein>
<feature type="compositionally biased region" description="Basic and acidic residues" evidence="5">
    <location>
        <begin position="1"/>
        <end position="27"/>
    </location>
</feature>
<organism evidence="7 8">
    <name type="scientific">Lepraria finkii</name>
    <dbReference type="NCBI Taxonomy" id="1340010"/>
    <lineage>
        <taxon>Eukaryota</taxon>
        <taxon>Fungi</taxon>
        <taxon>Dikarya</taxon>
        <taxon>Ascomycota</taxon>
        <taxon>Pezizomycotina</taxon>
        <taxon>Lecanoromycetes</taxon>
        <taxon>OSLEUM clade</taxon>
        <taxon>Lecanoromycetidae</taxon>
        <taxon>Lecanorales</taxon>
        <taxon>Lecanorineae</taxon>
        <taxon>Stereocaulaceae</taxon>
        <taxon>Lepraria</taxon>
    </lineage>
</organism>
<dbReference type="InterPro" id="IPR007146">
    <property type="entry name" value="Sas10/Utp3/C1D"/>
</dbReference>
<evidence type="ECO:0000256" key="3">
    <source>
        <dbReference type="ARBA" id="ARBA00022553"/>
    </source>
</evidence>
<accession>A0ABR4B1J5</accession>
<keyword evidence="8" id="KW-1185">Reference proteome</keyword>
<sequence>MGKKRKVEDRPFGHDEPRREPEGDSKLRINTYEDVADSEDEFHINRDKILLEEGPAQKRQRKAQEEEAFFETSDEEVLAANDDVSDSEEEYEDAEETPEPSKKWAKLAKPGKRPQDSDSEASATPEEDEDVGGWGTSRKDYYNADKIETEADALEEEAEARRLQQKQLQGMTEADFGFDEIDWKEAGKDIDDDDDEGQGKIISLPKVEITDVMGPEERLKILRTRYPEFEPLSREFLELQTVHEDLRTAATEAEIVQQHRFTMANSSGDSQDLLTPIAVLKLNALRAYLASLSMYFALFTSGQAGSDGQLAAISPDQLRDHAIMETLVVCRDLWETVKTVKVPETVDSVDEKGESRSGRSDNMVLSNGAVDEDQERPKKRKHRKSKAQKAADAAQAEADQRRAQRLRKTEEELASLTALTNSAKKLLRSSKTSTKPVNAREDSESDFGEQTTLTAHEAAEKAKRKKSLRFYTSQITQKSNKRDAAGRDAGGDADIPYRERLKDRQARLNAEAEQRGKKPKESSKGNPLGGPSDEEDHAAAQELRNGEGSGSEDYYDLVASRSAGKKAAKAVLAAAHAQAEKEGGIVRVVEDEGVDGKRAISYAIEKNKGLAPKRKKDVRNPRVKKRKKYEDKKKKLGSIRQVYKGGEPRGGYSGEKTGIKKDLVRSVKL</sequence>
<feature type="compositionally biased region" description="Low complexity" evidence="5">
    <location>
        <begin position="388"/>
        <end position="397"/>
    </location>
</feature>
<keyword evidence="4" id="KW-0539">Nucleus</keyword>
<dbReference type="Proteomes" id="UP001590951">
    <property type="component" value="Unassembled WGS sequence"/>
</dbReference>
<reference evidence="7 8" key="1">
    <citation type="submission" date="2024-09" db="EMBL/GenBank/DDBJ databases">
        <title>Rethinking Asexuality: The Enigmatic Case of Functional Sexual Genes in Lepraria (Stereocaulaceae).</title>
        <authorList>
            <person name="Doellman M."/>
            <person name="Sun Y."/>
            <person name="Barcenas-Pena A."/>
            <person name="Lumbsch H.T."/>
            <person name="Grewe F."/>
        </authorList>
    </citation>
    <scope>NUCLEOTIDE SEQUENCE [LARGE SCALE GENOMIC DNA]</scope>
    <source>
        <strain evidence="7 8">Grewe 0041</strain>
    </source>
</reference>
<comment type="similarity">
    <text evidence="2">Belongs to the SAS10 family.</text>
</comment>
<evidence type="ECO:0000256" key="5">
    <source>
        <dbReference type="SAM" id="MobiDB-lite"/>
    </source>
</evidence>
<dbReference type="InterPro" id="IPR018972">
    <property type="entry name" value="Sas10_C_dom"/>
</dbReference>
<gene>
    <name evidence="7" type="ORF">ABVK25_007926</name>
</gene>
<dbReference type="PANTHER" id="PTHR13237:SF8">
    <property type="entry name" value="SOMETHING ABOUT SILENCING PROTEIN 10"/>
    <property type="match status" value="1"/>
</dbReference>
<feature type="compositionally biased region" description="Basic and acidic residues" evidence="5">
    <location>
        <begin position="41"/>
        <end position="51"/>
    </location>
</feature>